<evidence type="ECO:0000313" key="2">
    <source>
        <dbReference type="EMBL" id="BCP67557.1"/>
    </source>
</evidence>
<proteinExistence type="predicted"/>
<name>A0A7R7THG0_THETH</name>
<organism evidence="2 3">
    <name type="scientific">Thermus thermophilus</name>
    <dbReference type="NCBI Taxonomy" id="274"/>
    <lineage>
        <taxon>Bacteria</taxon>
        <taxon>Thermotogati</taxon>
        <taxon>Deinococcota</taxon>
        <taxon>Deinococci</taxon>
        <taxon>Thermales</taxon>
        <taxon>Thermaceae</taxon>
        <taxon>Thermus</taxon>
    </lineage>
</organism>
<dbReference type="InterPro" id="IPR038726">
    <property type="entry name" value="PDDEXK_AddAB-type"/>
</dbReference>
<accession>A0A7R7THG0</accession>
<evidence type="ECO:0000313" key="3">
    <source>
        <dbReference type="Proteomes" id="UP000596099"/>
    </source>
</evidence>
<dbReference type="AlphaFoldDB" id="A0A7R7THG0"/>
<keyword evidence="2" id="KW-0614">Plasmid</keyword>
<dbReference type="InterPro" id="IPR011604">
    <property type="entry name" value="PDDEXK-like_dom_sf"/>
</dbReference>
<dbReference type="Pfam" id="PF12705">
    <property type="entry name" value="PDDEXK_1"/>
    <property type="match status" value="1"/>
</dbReference>
<dbReference type="EMBL" id="AP024272">
    <property type="protein sequence ID" value="BCP67557.1"/>
    <property type="molecule type" value="Genomic_DNA"/>
</dbReference>
<dbReference type="Gene3D" id="3.90.320.10">
    <property type="match status" value="1"/>
</dbReference>
<sequence>MYQDWLFKDCPGGWRLRYRRNGGGYEVSRDGERWERVPSVTEVTGRLNKNLQDWAVRQVVEYLRGELVPGLVLTEEEVGRVLEEAAKAHHRAARSAAGRGTDLHAWAEAHFKGLRPPLPEEEPLRGMARRLADWWDGNGGRLLRSEEAVFHPGHRYAGRVDLVARFGDRLVVVDLKTSPRAYPEHLLQVGAYALALREEGLEVEGGFVVALRDGVEVAEVPLEEAGEAFLGLLAVHRFLEGLKGS</sequence>
<gene>
    <name evidence="2" type="ORF">TthHB5018_c24910</name>
</gene>
<protein>
    <recommendedName>
        <fullName evidence="1">PD-(D/E)XK endonuclease-like domain-containing protein</fullName>
    </recommendedName>
</protein>
<dbReference type="RefSeq" id="WP_201351614.1">
    <property type="nucleotide sequence ID" value="NZ_AP024272.1"/>
</dbReference>
<reference evidence="3" key="1">
    <citation type="submission" date="2021-01" db="EMBL/GenBank/DDBJ databases">
        <title>Complete Genome Sequence of Thermus thermophilus Strain HB5018, Isolated from Mine Onsen Hot Spring.</title>
        <authorList>
            <person name="Miyazaki K."/>
            <person name="Moriya T."/>
            <person name="Nemoto N."/>
            <person name="Oshima T."/>
            <person name="Yura K."/>
            <person name="Bessho Y."/>
        </authorList>
    </citation>
    <scope>NUCLEOTIDE SEQUENCE [LARGE SCALE GENOMIC DNA]</scope>
    <source>
        <strain evidence="3">HB5018</strain>
        <plasmid evidence="3">pHB5018c</plasmid>
    </source>
</reference>
<feature type="domain" description="PD-(D/E)XK endonuclease-like" evidence="1">
    <location>
        <begin position="77"/>
        <end position="202"/>
    </location>
</feature>
<geneLocation type="plasmid" evidence="2 3">
    <name>pHB5018c</name>
</geneLocation>
<dbReference type="Proteomes" id="UP000596099">
    <property type="component" value="Plasmid pHB5018c"/>
</dbReference>
<evidence type="ECO:0000259" key="1">
    <source>
        <dbReference type="Pfam" id="PF12705"/>
    </source>
</evidence>